<evidence type="ECO:0000313" key="1">
    <source>
        <dbReference type="EMBL" id="CAB4134470.1"/>
    </source>
</evidence>
<organism evidence="1">
    <name type="scientific">uncultured Caudovirales phage</name>
    <dbReference type="NCBI Taxonomy" id="2100421"/>
    <lineage>
        <taxon>Viruses</taxon>
        <taxon>Duplodnaviria</taxon>
        <taxon>Heunggongvirae</taxon>
        <taxon>Uroviricota</taxon>
        <taxon>Caudoviricetes</taxon>
        <taxon>Peduoviridae</taxon>
        <taxon>Maltschvirus</taxon>
        <taxon>Maltschvirus maltsch</taxon>
    </lineage>
</organism>
<name>A0A6J5LNA5_9CAUD</name>
<sequence>MIKVYAKLSGKLAHWQVETDDHVQAIATVRETLPYIYERQAVLALIEPKPIEFNLTLNEVA</sequence>
<dbReference type="EMBL" id="LR796284">
    <property type="protein sequence ID" value="CAB4134470.1"/>
    <property type="molecule type" value="Genomic_DNA"/>
</dbReference>
<proteinExistence type="predicted"/>
<reference evidence="1" key="1">
    <citation type="submission" date="2020-04" db="EMBL/GenBank/DDBJ databases">
        <authorList>
            <person name="Chiriac C."/>
            <person name="Salcher M."/>
            <person name="Ghai R."/>
            <person name="Kavagutti S V."/>
        </authorList>
    </citation>
    <scope>NUCLEOTIDE SEQUENCE</scope>
</reference>
<gene>
    <name evidence="1" type="ORF">UFOVP273_89</name>
</gene>
<accession>A0A6J5LNA5</accession>
<protein>
    <submittedName>
        <fullName evidence="1">Uncharacterized protein</fullName>
    </submittedName>
</protein>